<dbReference type="AlphaFoldDB" id="A0A382Z7C3"/>
<evidence type="ECO:0000259" key="1">
    <source>
        <dbReference type="Pfam" id="PF10079"/>
    </source>
</evidence>
<sequence length="140" mass="16513">VLLKDYLSGSSKALEFYAGDWRRMDLYRKIATKIEKRFDRDSRQRAFDTFRIPHTFSQQRRETWLKGNGLVVTTGQQPGLFGGPLFCLYKALSAIQLAAKLERDLERTVIPVFWVASEDHDWKEVDHTYFIDRQDQLIRL</sequence>
<dbReference type="InterPro" id="IPR055398">
    <property type="entry name" value="Rossmann-like_BshC"/>
</dbReference>
<organism evidence="2">
    <name type="scientific">marine metagenome</name>
    <dbReference type="NCBI Taxonomy" id="408172"/>
    <lineage>
        <taxon>unclassified sequences</taxon>
        <taxon>metagenomes</taxon>
        <taxon>ecological metagenomes</taxon>
    </lineage>
</organism>
<proteinExistence type="predicted"/>
<name>A0A382Z7C3_9ZZZZ</name>
<feature type="non-terminal residue" evidence="2">
    <location>
        <position position="1"/>
    </location>
</feature>
<protein>
    <recommendedName>
        <fullName evidence="1">Bacillithiol biosynthesis BshC N-terminal Rossmann-like domain-containing protein</fullName>
    </recommendedName>
</protein>
<evidence type="ECO:0000313" key="2">
    <source>
        <dbReference type="EMBL" id="SVD91391.1"/>
    </source>
</evidence>
<dbReference type="EMBL" id="UINC01181616">
    <property type="protein sequence ID" value="SVD91391.1"/>
    <property type="molecule type" value="Genomic_DNA"/>
</dbReference>
<feature type="non-terminal residue" evidence="2">
    <location>
        <position position="140"/>
    </location>
</feature>
<gene>
    <name evidence="2" type="ORF">METZ01_LOCUS444245</name>
</gene>
<accession>A0A382Z7C3</accession>
<feature type="domain" description="Bacillithiol biosynthesis BshC N-terminal Rossmann-like" evidence="1">
    <location>
        <begin position="2"/>
        <end position="134"/>
    </location>
</feature>
<dbReference type="Pfam" id="PF10079">
    <property type="entry name" value="Rossmann-like_BshC"/>
    <property type="match status" value="1"/>
</dbReference>
<reference evidence="2" key="1">
    <citation type="submission" date="2018-05" db="EMBL/GenBank/DDBJ databases">
        <authorList>
            <person name="Lanie J.A."/>
            <person name="Ng W.-L."/>
            <person name="Kazmierczak K.M."/>
            <person name="Andrzejewski T.M."/>
            <person name="Davidsen T.M."/>
            <person name="Wayne K.J."/>
            <person name="Tettelin H."/>
            <person name="Glass J.I."/>
            <person name="Rusch D."/>
            <person name="Podicherti R."/>
            <person name="Tsui H.-C.T."/>
            <person name="Winkler M.E."/>
        </authorList>
    </citation>
    <scope>NUCLEOTIDE SEQUENCE</scope>
</reference>